<reference evidence="3 4" key="1">
    <citation type="submission" date="2017-08" db="EMBL/GenBank/DDBJ databases">
        <title>Draft Genome Sequence of Hafnia alvei CITHA-6 Isolated from Raw Bovine Milk.</title>
        <authorList>
            <person name="Culligan E.P."/>
            <person name="Mcsweeney A."/>
            <person name="O'Doherty C."/>
            <person name="Gleeson E."/>
            <person name="O'Riordan D."/>
            <person name="Sleator R.D."/>
        </authorList>
    </citation>
    <scope>NUCLEOTIDE SEQUENCE [LARGE SCALE GENOMIC DNA]</scope>
    <source>
        <strain evidence="3 4">CITHA-6</strain>
    </source>
</reference>
<evidence type="ECO:0000259" key="2">
    <source>
        <dbReference type="SMART" id="SM00460"/>
    </source>
</evidence>
<dbReference type="AlphaFoldDB" id="A0A2A2MBD3"/>
<dbReference type="Gene3D" id="3.10.620.30">
    <property type="match status" value="1"/>
</dbReference>
<accession>A0A2A2MBD3</accession>
<dbReference type="PANTHER" id="PTHR38339">
    <property type="entry name" value="TRANSGLUTAMINASE DOMAIN PROTEIN"/>
    <property type="match status" value="1"/>
</dbReference>
<evidence type="ECO:0000313" key="3">
    <source>
        <dbReference type="EMBL" id="PAV95770.1"/>
    </source>
</evidence>
<sequence length="368" mass="40914">MNRRRFIHLSAAVSLIASTMMSVGYAASNDTVPNNETKDWQHYRVTTQVDIPATHEAVQLWLPLPDTRLGDYQRAQTPHWKVSADGKAKLILVKPYNALVLHVSWPAKAAQHSITMTQSISTRDRHIDLQTPPANPVKLSAQEMALYLQPTRYLPTDGIVAKTANQIIQGRGENNIDRAKMIYDWVVANTQRDPKTLGCGDGNVKQMLDSGNLSGKCADINALFVALARSVGIPARDAYGVRLGKSSMGFNSLGKDGDITKAQHCRAEFYMEGYGWIPVDPADVRKVMLEEQAGGLPFSDPKVQKANKWMFGGWEMNWMAYNHAHDLKLPGDAEQAAYLMYPQAQIGEQKLDGLKPDTFKYSISSVKR</sequence>
<dbReference type="Pfam" id="PF01841">
    <property type="entry name" value="Transglut_core"/>
    <property type="match status" value="1"/>
</dbReference>
<dbReference type="SUPFAM" id="SSF54001">
    <property type="entry name" value="Cysteine proteinases"/>
    <property type="match status" value="1"/>
</dbReference>
<dbReference type="RefSeq" id="WP_008815234.1">
    <property type="nucleotide sequence ID" value="NZ_CAUEKQ010000043.1"/>
</dbReference>
<organism evidence="3 4">
    <name type="scientific">Hafnia paralvei</name>
    <dbReference type="NCBI Taxonomy" id="546367"/>
    <lineage>
        <taxon>Bacteria</taxon>
        <taxon>Pseudomonadati</taxon>
        <taxon>Pseudomonadota</taxon>
        <taxon>Gammaproteobacteria</taxon>
        <taxon>Enterobacterales</taxon>
        <taxon>Hafniaceae</taxon>
        <taxon>Hafnia</taxon>
    </lineage>
</organism>
<feature type="chain" id="PRO_5030043124" evidence="1">
    <location>
        <begin position="27"/>
        <end position="368"/>
    </location>
</feature>
<dbReference type="PANTHER" id="PTHR38339:SF1">
    <property type="entry name" value="TRANSGLUTAMINASE-LIKE DOMAIN-CONTAINING PROTEIN"/>
    <property type="match status" value="1"/>
</dbReference>
<protein>
    <submittedName>
        <fullName evidence="3">Transglutaminase</fullName>
    </submittedName>
</protein>
<dbReference type="SMART" id="SM00460">
    <property type="entry name" value="TGc"/>
    <property type="match status" value="1"/>
</dbReference>
<keyword evidence="1" id="KW-0732">Signal</keyword>
<dbReference type="Proteomes" id="UP000218796">
    <property type="component" value="Unassembled WGS sequence"/>
</dbReference>
<evidence type="ECO:0000313" key="4">
    <source>
        <dbReference type="Proteomes" id="UP000218796"/>
    </source>
</evidence>
<keyword evidence="4" id="KW-1185">Reference proteome</keyword>
<gene>
    <name evidence="3" type="ORF">CJD50_15180</name>
</gene>
<proteinExistence type="predicted"/>
<dbReference type="InterPro" id="IPR002931">
    <property type="entry name" value="Transglutaminase-like"/>
</dbReference>
<comment type="caution">
    <text evidence="3">The sequence shown here is derived from an EMBL/GenBank/DDBJ whole genome shotgun (WGS) entry which is preliminary data.</text>
</comment>
<dbReference type="OrthoDB" id="9804872at2"/>
<evidence type="ECO:0000256" key="1">
    <source>
        <dbReference type="SAM" id="SignalP"/>
    </source>
</evidence>
<dbReference type="EMBL" id="NQMS01000006">
    <property type="protein sequence ID" value="PAV95770.1"/>
    <property type="molecule type" value="Genomic_DNA"/>
</dbReference>
<dbReference type="InterPro" id="IPR038765">
    <property type="entry name" value="Papain-like_cys_pep_sf"/>
</dbReference>
<feature type="domain" description="Transglutaminase-like" evidence="2">
    <location>
        <begin position="209"/>
        <end position="283"/>
    </location>
</feature>
<feature type="signal peptide" evidence="1">
    <location>
        <begin position="1"/>
        <end position="26"/>
    </location>
</feature>
<name>A0A2A2MBD3_9GAMM</name>